<accession>A0A1M7QDE8</accession>
<evidence type="ECO:0000313" key="1">
    <source>
        <dbReference type="EMBL" id="SHN28857.1"/>
    </source>
</evidence>
<dbReference type="AlphaFoldDB" id="A0A1M7QDE8"/>
<dbReference type="STRING" id="134849.SAMN05443668_104503"/>
<protein>
    <submittedName>
        <fullName evidence="1">Uncharacterized protein</fullName>
    </submittedName>
</protein>
<reference evidence="1 2" key="1">
    <citation type="submission" date="2016-11" db="EMBL/GenBank/DDBJ databases">
        <authorList>
            <person name="Jaros S."/>
            <person name="Januszkiewicz K."/>
            <person name="Wedrychowicz H."/>
        </authorList>
    </citation>
    <scope>NUCLEOTIDE SEQUENCE [LARGE SCALE GENOMIC DNA]</scope>
    <source>
        <strain evidence="1 2">DSM 46144</strain>
    </source>
</reference>
<sequence length="172" mass="15740">MVTVGTGAGAAVPHSVGVSVGDGTVVGTSGAGVAGTGTRFVGTCAGFAGTGAGGAVSAGTAVEVGDGTPVGAPVVGIGGSDSGFVAHGPVASVSGGSVLGRTGLGAGAAGPVWLGVARTVVGDGDGSSVDIAACAASPPPTTRVAVAAAASSNERVRRRGRGTDAPWVRGSF</sequence>
<dbReference type="Proteomes" id="UP000184440">
    <property type="component" value="Unassembled WGS sequence"/>
</dbReference>
<organism evidence="1 2">
    <name type="scientific">Cryptosporangium aurantiacum</name>
    <dbReference type="NCBI Taxonomy" id="134849"/>
    <lineage>
        <taxon>Bacteria</taxon>
        <taxon>Bacillati</taxon>
        <taxon>Actinomycetota</taxon>
        <taxon>Actinomycetes</taxon>
        <taxon>Cryptosporangiales</taxon>
        <taxon>Cryptosporangiaceae</taxon>
        <taxon>Cryptosporangium</taxon>
    </lineage>
</organism>
<dbReference type="EMBL" id="FRCS01000004">
    <property type="protein sequence ID" value="SHN28857.1"/>
    <property type="molecule type" value="Genomic_DNA"/>
</dbReference>
<proteinExistence type="predicted"/>
<gene>
    <name evidence="1" type="ORF">SAMN05443668_104503</name>
</gene>
<name>A0A1M7QDE8_9ACTN</name>
<keyword evidence="2" id="KW-1185">Reference proteome</keyword>
<evidence type="ECO:0000313" key="2">
    <source>
        <dbReference type="Proteomes" id="UP000184440"/>
    </source>
</evidence>